<dbReference type="VEuPathDB" id="TriTrypDB:Tbg972.6.2240"/>
<reference evidence="5 6" key="2">
    <citation type="journal article" date="2018" name="Science">
        <title>Evolutionary shift toward protein-based architecture in trypanosomal mitochondrial ribosomes.</title>
        <authorList>
            <person name="Ramrath D.J.F."/>
            <person name="Niemann M."/>
            <person name="Leibundgut M."/>
            <person name="Bieri P."/>
            <person name="Prange C."/>
            <person name="Horn E.K."/>
            <person name="Leitner A."/>
            <person name="Boehringer D."/>
            <person name="Schneider A."/>
            <person name="Ban N."/>
        </authorList>
    </citation>
    <scope>STRUCTURE BY ELECTRON MICROSCOPY (3.39 ANGSTROMS)</scope>
</reference>
<organism evidence="3 4">
    <name type="scientific">Trypanosoma brucei gambiense (strain MHOM/CI/86/DAL972)</name>
    <dbReference type="NCBI Taxonomy" id="679716"/>
    <lineage>
        <taxon>Eukaryota</taxon>
        <taxon>Discoba</taxon>
        <taxon>Euglenozoa</taxon>
        <taxon>Kinetoplastea</taxon>
        <taxon>Metakinetoplastina</taxon>
        <taxon>Trypanosomatida</taxon>
        <taxon>Trypanosomatidae</taxon>
        <taxon>Trypanosoma</taxon>
    </lineage>
</organism>
<accession>C9ZQR6</accession>
<evidence type="ECO:0000313" key="4">
    <source>
        <dbReference type="Proteomes" id="UP000002316"/>
    </source>
</evidence>
<feature type="compositionally biased region" description="Basic and acidic residues" evidence="1">
    <location>
        <begin position="226"/>
        <end position="244"/>
    </location>
</feature>
<dbReference type="SMART" id="SM00271">
    <property type="entry name" value="DnaJ"/>
    <property type="match status" value="1"/>
</dbReference>
<dbReference type="PDB" id="7AOI">
    <property type="method" value="EM"/>
    <property type="resolution" value="3.50 A"/>
    <property type="chains" value="BK=84-386"/>
</dbReference>
<dbReference type="PROSITE" id="PS50076">
    <property type="entry name" value="DNAJ_2"/>
    <property type="match status" value="1"/>
</dbReference>
<dbReference type="PDB" id="6HIV">
    <property type="method" value="EM"/>
    <property type="resolution" value="7.80 A"/>
    <property type="chains" value="BK=1-386"/>
</dbReference>
<dbReference type="EMDB" id="EMD-10999"/>
<dbReference type="PDB" id="6YXX">
    <property type="method" value="EM"/>
    <property type="resolution" value="3.90 A"/>
    <property type="chains" value="BK=1-386"/>
</dbReference>
<dbReference type="PDBsum" id="6HIV"/>
<dbReference type="InterPro" id="IPR001623">
    <property type="entry name" value="DnaJ_domain"/>
</dbReference>
<dbReference type="GeneID" id="23861866"/>
<dbReference type="EMBL" id="FN554969">
    <property type="protein sequence ID" value="CBH11746.1"/>
    <property type="molecule type" value="Genomic_DNA"/>
</dbReference>
<evidence type="ECO:0000259" key="2">
    <source>
        <dbReference type="PROSITE" id="PS50076"/>
    </source>
</evidence>
<dbReference type="Proteomes" id="UP000002316">
    <property type="component" value="Chromosome 6"/>
</dbReference>
<dbReference type="EMDB" id="EMD-11000"/>
<keyword evidence="5 6" id="KW-0002">3D-structure</keyword>
<dbReference type="SUPFAM" id="SSF46565">
    <property type="entry name" value="Chaperone J-domain"/>
    <property type="match status" value="1"/>
</dbReference>
<reference evidence="7 8" key="3">
    <citation type="journal article" date="2020" name="Mol. Cell">
        <title>Structural Insights into the Mechanism of Mitoribosomal Large Subunit Biogenesis.</title>
        <authorList>
            <person name="Jaskolowski M."/>
            <person name="Ramrath D.J.F."/>
            <person name="Bieri P."/>
            <person name="Niemann M."/>
            <person name="Mattei S."/>
            <person name="Calderaro S."/>
            <person name="Leibundgut M."/>
            <person name="Horn E.K."/>
            <person name="Boehringer D."/>
            <person name="Schneider A."/>
            <person name="Ban N."/>
        </authorList>
    </citation>
    <scope>STRUCTURE BY ELECTRON MICROSCOPY (3.10 ANGSTROMS)</scope>
</reference>
<feature type="region of interest" description="Disordered" evidence="1">
    <location>
        <begin position="224"/>
        <end position="244"/>
    </location>
</feature>
<dbReference type="PANTHER" id="PTHR24074">
    <property type="entry name" value="CO-CHAPERONE PROTEIN DJLA"/>
    <property type="match status" value="1"/>
</dbReference>
<dbReference type="PDB" id="6YXY">
    <property type="method" value="EM"/>
    <property type="resolution" value="3.10 A"/>
    <property type="chains" value="BK=1-386"/>
</dbReference>
<dbReference type="AlphaFoldDB" id="C9ZQR6"/>
<dbReference type="OrthoDB" id="445556at2759"/>
<dbReference type="PDB" id="6HIX">
    <property type="method" value="EM"/>
    <property type="resolution" value="3.39 A"/>
    <property type="chains" value="BK=1-386"/>
</dbReference>
<evidence type="ECO:0007829" key="7">
    <source>
        <dbReference type="PDB" id="6YXX"/>
    </source>
</evidence>
<dbReference type="Gene3D" id="1.10.287.110">
    <property type="entry name" value="DnaJ domain"/>
    <property type="match status" value="1"/>
</dbReference>
<dbReference type="EMDB" id="EMD-0231"/>
<dbReference type="EMDB" id="EMD-11845"/>
<dbReference type="KEGG" id="tbg:TbgDal_VI2240"/>
<feature type="region of interest" description="Disordered" evidence="1">
    <location>
        <begin position="162"/>
        <end position="194"/>
    </location>
</feature>
<dbReference type="Pfam" id="PF00226">
    <property type="entry name" value="DnaJ"/>
    <property type="match status" value="1"/>
</dbReference>
<dbReference type="PDBsum" id="6HIX"/>
<sequence length="386" mass="43756">MYVFRFHISSFHSFLVNFLQPSRGVGEPSRLLHHLETHPSYMRRVTSTAVHRTVSSVLSPALLPSFNGTLLLSVCFASCSAAPVRNLYKRLGLDHKATSEEVKAAYRQRALECHPDVVDDNQKAQAEVDFRAVSEAYDVLIDPQKRKEHDKALGLERTVPPAKKQQEGEGVGCDSKGSFNRGVTRPRNRKPFVRGDADRNFREAFHGMSLDQVLFRERLRQRRMQKQMEEKAKEGDDGSPAGREESIRRVAAAAAERFAEKVRRQYGPGMLRHARVYTSLSRDPQPPPSDYMPFRPFHGWTVPNGVRTPPEPTLGPTAKVEDVKDVQLAEPAVGDASHQRKLPKHFPLVQASDGSSLLREETIACMERERRLPHNMGKLYSYHRPY</sequence>
<evidence type="ECO:0000313" key="3">
    <source>
        <dbReference type="EMBL" id="CBH11746.1"/>
    </source>
</evidence>
<proteinExistence type="evidence at protein level"/>
<feature type="domain" description="J" evidence="2">
    <location>
        <begin position="86"/>
        <end position="153"/>
    </location>
</feature>
<dbReference type="InterPro" id="IPR050817">
    <property type="entry name" value="DjlA_DnaK_co-chaperone"/>
</dbReference>
<evidence type="ECO:0007829" key="8">
    <source>
        <dbReference type="PDB" id="6YXY"/>
    </source>
</evidence>
<reference evidence="4" key="1">
    <citation type="journal article" date="2010" name="PLoS Negl. Trop. Dis.">
        <title>The genome sequence of Trypanosoma brucei gambiense, causative agent of chronic human african trypanosomiasis.</title>
        <authorList>
            <person name="Jackson A.P."/>
            <person name="Sanders M."/>
            <person name="Berry A."/>
            <person name="McQuillan J."/>
            <person name="Aslett M.A."/>
            <person name="Quail M.A."/>
            <person name="Chukualim B."/>
            <person name="Capewell P."/>
            <person name="MacLeod A."/>
            <person name="Melville S.E."/>
            <person name="Gibson W."/>
            <person name="Barry J.D."/>
            <person name="Berriman M."/>
            <person name="Hertz-Fowler C."/>
        </authorList>
    </citation>
    <scope>NUCLEOTIDE SEQUENCE [LARGE SCALE GENOMIC DNA]</scope>
    <source>
        <strain evidence="4">MHOM/CI/86/DAL972</strain>
    </source>
</reference>
<dbReference type="CDD" id="cd06257">
    <property type="entry name" value="DnaJ"/>
    <property type="match status" value="1"/>
</dbReference>
<protein>
    <submittedName>
        <fullName evidence="3">Chaperone protein DNAj, putative</fullName>
    </submittedName>
</protein>
<reference evidence="9" key="4">
    <citation type="journal article" date="2021" name="EMBO J.">
        <title>Interconnected assembly factors regulate the biogenesis of mitoribosomal large subunit.</title>
        <authorList>
            <person name="Tobiasson V."/>
            <person name="Gahura O."/>
            <person name="Aibara S."/>
            <person name="Baradaran R."/>
            <person name="Zikova A."/>
            <person name="Amunts A."/>
        </authorList>
    </citation>
    <scope>STRUCTURE BY ELECTRON MICROSCOPY (3.50 ANGSTROMS) OF 84-386</scope>
</reference>
<dbReference type="PRINTS" id="PR00625">
    <property type="entry name" value="JDOMAIN"/>
</dbReference>
<evidence type="ECO:0007829" key="5">
    <source>
        <dbReference type="PDB" id="6HIV"/>
    </source>
</evidence>
<name>C9ZQR6_TRYB9</name>
<evidence type="ECO:0000256" key="1">
    <source>
        <dbReference type="SAM" id="MobiDB-lite"/>
    </source>
</evidence>
<dbReference type="EMDB" id="EMD-0229"/>
<gene>
    <name evidence="3" type="ORF">TbgDal_VI2240</name>
</gene>
<evidence type="ECO:0007829" key="6">
    <source>
        <dbReference type="PDB" id="6HIX"/>
    </source>
</evidence>
<dbReference type="InterPro" id="IPR036869">
    <property type="entry name" value="J_dom_sf"/>
</dbReference>
<evidence type="ECO:0007829" key="9">
    <source>
        <dbReference type="PDB" id="7AOI"/>
    </source>
</evidence>
<dbReference type="RefSeq" id="XP_011774031.1">
    <property type="nucleotide sequence ID" value="XM_011775729.1"/>
</dbReference>